<keyword evidence="1" id="KW-0229">DNA integration</keyword>
<gene>
    <name evidence="6" type="ORF">OCOJLMKI_3500</name>
</gene>
<dbReference type="PANTHER" id="PTHR30461:SF2">
    <property type="entry name" value="SERINE RECOMBINASE PINE-RELATED"/>
    <property type="match status" value="1"/>
</dbReference>
<evidence type="ECO:0000256" key="4">
    <source>
        <dbReference type="PROSITE-ProRule" id="PRU10137"/>
    </source>
</evidence>
<keyword evidence="7" id="KW-1185">Reference proteome</keyword>
<feature type="active site" description="O-(5'-phospho-DNA)-serine intermediate" evidence="4">
    <location>
        <position position="16"/>
    </location>
</feature>
<dbReference type="InterPro" id="IPR006119">
    <property type="entry name" value="Resolv_N"/>
</dbReference>
<dbReference type="Pfam" id="PF07508">
    <property type="entry name" value="Recombinase"/>
    <property type="match status" value="1"/>
</dbReference>
<evidence type="ECO:0000313" key="7">
    <source>
        <dbReference type="Proteomes" id="UP001055125"/>
    </source>
</evidence>
<dbReference type="InterPro" id="IPR050639">
    <property type="entry name" value="SSR_resolvase"/>
</dbReference>
<accession>A0ABQ4S0W7</accession>
<dbReference type="PROSITE" id="PS51736">
    <property type="entry name" value="RECOMBINASES_3"/>
    <property type="match status" value="1"/>
</dbReference>
<evidence type="ECO:0000256" key="2">
    <source>
        <dbReference type="ARBA" id="ARBA00023125"/>
    </source>
</evidence>
<dbReference type="EMBL" id="BPQP01000057">
    <property type="protein sequence ID" value="GJD96280.1"/>
    <property type="molecule type" value="Genomic_DNA"/>
</dbReference>
<dbReference type="PROSITE" id="PS00397">
    <property type="entry name" value="RECOMBINASES_1"/>
    <property type="match status" value="1"/>
</dbReference>
<dbReference type="PANTHER" id="PTHR30461">
    <property type="entry name" value="DNA-INVERTASE FROM LAMBDOID PROPHAGE"/>
    <property type="match status" value="1"/>
</dbReference>
<evidence type="ECO:0000259" key="5">
    <source>
        <dbReference type="PROSITE" id="PS51736"/>
    </source>
</evidence>
<evidence type="ECO:0000256" key="1">
    <source>
        <dbReference type="ARBA" id="ARBA00022908"/>
    </source>
</evidence>
<dbReference type="CDD" id="cd00338">
    <property type="entry name" value="Ser_Recombinase"/>
    <property type="match status" value="1"/>
</dbReference>
<dbReference type="InterPro" id="IPR036162">
    <property type="entry name" value="Resolvase-like_N_sf"/>
</dbReference>
<dbReference type="SMART" id="SM00857">
    <property type="entry name" value="Resolvase"/>
    <property type="match status" value="1"/>
</dbReference>
<reference evidence="6" key="2">
    <citation type="submission" date="2021-08" db="EMBL/GenBank/DDBJ databases">
        <authorList>
            <person name="Tani A."/>
            <person name="Ola A."/>
            <person name="Ogura Y."/>
            <person name="Katsura K."/>
            <person name="Hayashi T."/>
        </authorList>
    </citation>
    <scope>NUCLEOTIDE SEQUENCE</scope>
    <source>
        <strain evidence="6">DSM 19015</strain>
    </source>
</reference>
<reference evidence="6" key="1">
    <citation type="journal article" date="2021" name="Front. Microbiol.">
        <title>Comprehensive Comparative Genomics and Phenotyping of Methylobacterium Species.</title>
        <authorList>
            <person name="Alessa O."/>
            <person name="Ogura Y."/>
            <person name="Fujitani Y."/>
            <person name="Takami H."/>
            <person name="Hayashi T."/>
            <person name="Sahin N."/>
            <person name="Tani A."/>
        </authorList>
    </citation>
    <scope>NUCLEOTIDE SEQUENCE</scope>
    <source>
        <strain evidence="6">DSM 19015</strain>
    </source>
</reference>
<name>A0ABQ4S0W7_9HYPH</name>
<keyword evidence="3" id="KW-0233">DNA recombination</keyword>
<dbReference type="Proteomes" id="UP001055125">
    <property type="component" value="Unassembled WGS sequence"/>
</dbReference>
<organism evidence="6 7">
    <name type="scientific">Methylobacterium iners</name>
    <dbReference type="NCBI Taxonomy" id="418707"/>
    <lineage>
        <taxon>Bacteria</taxon>
        <taxon>Pseudomonadati</taxon>
        <taxon>Pseudomonadota</taxon>
        <taxon>Alphaproteobacteria</taxon>
        <taxon>Hyphomicrobiales</taxon>
        <taxon>Methylobacteriaceae</taxon>
        <taxon>Methylobacterium</taxon>
    </lineage>
</organism>
<dbReference type="InterPro" id="IPR006118">
    <property type="entry name" value="Recombinase_CS"/>
</dbReference>
<proteinExistence type="predicted"/>
<sequence>MRPTTVTTFIAYCRVSTDKQGRSGLGLEAQEAAIKAHLRAGDLLLQPPYVEVESGKRDDRPKLQAAIERCRRTGATLLVAKLDRLVRNVAFISNLMESGVEFEAADFPKANRLTVHILSAVAEHEAKMISERTKAALAAAKRRGKKLGGDRGYRPPSPPETALATATRRRKADHAAFAVLPVLEELQAEGVDSLNALAKQLNATGYQTPRKGAWTATAVKRVLARVA</sequence>
<evidence type="ECO:0000313" key="6">
    <source>
        <dbReference type="EMBL" id="GJD96280.1"/>
    </source>
</evidence>
<dbReference type="Pfam" id="PF00239">
    <property type="entry name" value="Resolvase"/>
    <property type="match status" value="1"/>
</dbReference>
<keyword evidence="2" id="KW-0238">DNA-binding</keyword>
<evidence type="ECO:0000256" key="3">
    <source>
        <dbReference type="ARBA" id="ARBA00023172"/>
    </source>
</evidence>
<dbReference type="InterPro" id="IPR011109">
    <property type="entry name" value="DNA_bind_recombinase_dom"/>
</dbReference>
<dbReference type="SUPFAM" id="SSF53041">
    <property type="entry name" value="Resolvase-like"/>
    <property type="match status" value="1"/>
</dbReference>
<dbReference type="Gene3D" id="3.40.50.1390">
    <property type="entry name" value="Resolvase, N-terminal catalytic domain"/>
    <property type="match status" value="1"/>
</dbReference>
<feature type="domain" description="Resolvase/invertase-type recombinase catalytic" evidence="5">
    <location>
        <begin position="8"/>
        <end position="144"/>
    </location>
</feature>
<protein>
    <recommendedName>
        <fullName evidence="5">Resolvase/invertase-type recombinase catalytic domain-containing protein</fullName>
    </recommendedName>
</protein>
<comment type="caution">
    <text evidence="6">The sequence shown here is derived from an EMBL/GenBank/DDBJ whole genome shotgun (WGS) entry which is preliminary data.</text>
</comment>